<keyword evidence="2" id="KW-1185">Reference proteome</keyword>
<gene>
    <name evidence="1" type="ORF">MEUPH1_LOCUS20767</name>
</gene>
<accession>A0AAV0XDV9</accession>
<comment type="caution">
    <text evidence="1">The sequence shown here is derived from an EMBL/GenBank/DDBJ whole genome shotgun (WGS) entry which is preliminary data.</text>
</comment>
<dbReference type="AlphaFoldDB" id="A0AAV0XDV9"/>
<evidence type="ECO:0000313" key="2">
    <source>
        <dbReference type="Proteomes" id="UP001160148"/>
    </source>
</evidence>
<proteinExistence type="predicted"/>
<dbReference type="EMBL" id="CARXXK010000004">
    <property type="protein sequence ID" value="CAI6366148.1"/>
    <property type="molecule type" value="Genomic_DNA"/>
</dbReference>
<evidence type="ECO:0000313" key="1">
    <source>
        <dbReference type="EMBL" id="CAI6366148.1"/>
    </source>
</evidence>
<organism evidence="1 2">
    <name type="scientific">Macrosiphum euphorbiae</name>
    <name type="common">potato aphid</name>
    <dbReference type="NCBI Taxonomy" id="13131"/>
    <lineage>
        <taxon>Eukaryota</taxon>
        <taxon>Metazoa</taxon>
        <taxon>Ecdysozoa</taxon>
        <taxon>Arthropoda</taxon>
        <taxon>Hexapoda</taxon>
        <taxon>Insecta</taxon>
        <taxon>Pterygota</taxon>
        <taxon>Neoptera</taxon>
        <taxon>Paraneoptera</taxon>
        <taxon>Hemiptera</taxon>
        <taxon>Sternorrhyncha</taxon>
        <taxon>Aphidomorpha</taxon>
        <taxon>Aphidoidea</taxon>
        <taxon>Aphididae</taxon>
        <taxon>Macrosiphini</taxon>
        <taxon>Macrosiphum</taxon>
    </lineage>
</organism>
<sequence length="79" mass="9496">MNLYCYTPKYVVYQEKKLRTIKSRVYSGNIDNLTNVSEFLEEDSSIKFEDISELVNEHSTNLEKLFNQYFPEDIRVNYK</sequence>
<protein>
    <submittedName>
        <fullName evidence="1">Uncharacterized protein</fullName>
    </submittedName>
</protein>
<reference evidence="1 2" key="1">
    <citation type="submission" date="2023-01" db="EMBL/GenBank/DDBJ databases">
        <authorList>
            <person name="Whitehead M."/>
        </authorList>
    </citation>
    <scope>NUCLEOTIDE SEQUENCE [LARGE SCALE GENOMIC DNA]</scope>
</reference>
<name>A0AAV0XDV9_9HEMI</name>
<dbReference type="Proteomes" id="UP001160148">
    <property type="component" value="Unassembled WGS sequence"/>
</dbReference>